<keyword evidence="1" id="KW-1133">Transmembrane helix</keyword>
<comment type="caution">
    <text evidence="2">The sequence shown here is derived from an EMBL/GenBank/DDBJ whole genome shotgun (WGS) entry which is preliminary data.</text>
</comment>
<dbReference type="Proteomes" id="UP000549394">
    <property type="component" value="Unassembled WGS sequence"/>
</dbReference>
<keyword evidence="3" id="KW-1185">Reference proteome</keyword>
<dbReference type="EMBL" id="CAJFCJ010000002">
    <property type="protein sequence ID" value="CAD5112142.1"/>
    <property type="molecule type" value="Genomic_DNA"/>
</dbReference>
<dbReference type="InterPro" id="IPR036259">
    <property type="entry name" value="MFS_trans_sf"/>
</dbReference>
<evidence type="ECO:0000313" key="3">
    <source>
        <dbReference type="Proteomes" id="UP000549394"/>
    </source>
</evidence>
<gene>
    <name evidence="2" type="ORF">DGYR_LOCUS1339</name>
</gene>
<protein>
    <submittedName>
        <fullName evidence="2">DgyrCDS1381</fullName>
    </submittedName>
</protein>
<feature type="transmembrane region" description="Helical" evidence="1">
    <location>
        <begin position="176"/>
        <end position="193"/>
    </location>
</feature>
<feature type="transmembrane region" description="Helical" evidence="1">
    <location>
        <begin position="140"/>
        <end position="164"/>
    </location>
</feature>
<dbReference type="Gene3D" id="1.20.1250.20">
    <property type="entry name" value="MFS general substrate transporter like domains"/>
    <property type="match status" value="1"/>
</dbReference>
<dbReference type="SUPFAM" id="SSF103473">
    <property type="entry name" value="MFS general substrate transporter"/>
    <property type="match status" value="1"/>
</dbReference>
<feature type="transmembrane region" description="Helical" evidence="1">
    <location>
        <begin position="73"/>
        <end position="92"/>
    </location>
</feature>
<feature type="transmembrane region" description="Helical" evidence="1">
    <location>
        <begin position="32"/>
        <end position="53"/>
    </location>
</feature>
<keyword evidence="1" id="KW-0812">Transmembrane</keyword>
<feature type="transmembrane region" description="Helical" evidence="1">
    <location>
        <begin position="6"/>
        <end position="25"/>
    </location>
</feature>
<dbReference type="InterPro" id="IPR050327">
    <property type="entry name" value="Proton-linked_MCT"/>
</dbReference>
<dbReference type="PANTHER" id="PTHR11360">
    <property type="entry name" value="MONOCARBOXYLATE TRANSPORTER"/>
    <property type="match status" value="1"/>
</dbReference>
<dbReference type="OrthoDB" id="5980446at2759"/>
<keyword evidence="1" id="KW-0472">Membrane</keyword>
<proteinExistence type="predicted"/>
<feature type="transmembrane region" description="Helical" evidence="1">
    <location>
        <begin position="113"/>
        <end position="134"/>
    </location>
</feature>
<evidence type="ECO:0000313" key="2">
    <source>
        <dbReference type="EMBL" id="CAD5112142.1"/>
    </source>
</evidence>
<dbReference type="GO" id="GO:0008028">
    <property type="term" value="F:monocarboxylic acid transmembrane transporter activity"/>
    <property type="evidence" value="ECO:0007669"/>
    <property type="project" value="TreeGrafter"/>
</dbReference>
<dbReference type="Pfam" id="PF07690">
    <property type="entry name" value="MFS_1"/>
    <property type="match status" value="1"/>
</dbReference>
<dbReference type="InterPro" id="IPR011701">
    <property type="entry name" value="MFS"/>
</dbReference>
<dbReference type="PANTHER" id="PTHR11360:SF172">
    <property type="entry name" value="MAJOR FACILITATOR SUPERFAMILY (MFS) PROFILE DOMAIN-CONTAINING PROTEIN"/>
    <property type="match status" value="1"/>
</dbReference>
<dbReference type="AlphaFoldDB" id="A0A7I8V984"/>
<feature type="transmembrane region" description="Helical" evidence="1">
    <location>
        <begin position="205"/>
        <end position="226"/>
    </location>
</feature>
<evidence type="ECO:0000256" key="1">
    <source>
        <dbReference type="SAM" id="Phobius"/>
    </source>
</evidence>
<sequence>MATSIITCGFSLGVLIFNPLTYLLISKIGWNFTFTVQAGIVGLGVGFTSLTFADISEFEEESTEGYDEIVEHMTSIGISQAIASLGMVIIYIGEFLSRLLTALLGDKLKGKFLLLYTILTSLLSIISFFGSYTYNYTTVILYASAIGLFDGPIFAAMMTSCYELYNGEHLKETSHIMKMGMGIGYLIGPPLAGLLHETRGSFKPVFYGAAILYLVASILYGICLCLKSFKKIR</sequence>
<organism evidence="2 3">
    <name type="scientific">Dimorphilus gyrociliatus</name>
    <dbReference type="NCBI Taxonomy" id="2664684"/>
    <lineage>
        <taxon>Eukaryota</taxon>
        <taxon>Metazoa</taxon>
        <taxon>Spiralia</taxon>
        <taxon>Lophotrochozoa</taxon>
        <taxon>Annelida</taxon>
        <taxon>Polychaeta</taxon>
        <taxon>Polychaeta incertae sedis</taxon>
        <taxon>Dinophilidae</taxon>
        <taxon>Dimorphilus</taxon>
    </lineage>
</organism>
<reference evidence="2 3" key="1">
    <citation type="submission" date="2020-08" db="EMBL/GenBank/DDBJ databases">
        <authorList>
            <person name="Hejnol A."/>
        </authorList>
    </citation>
    <scope>NUCLEOTIDE SEQUENCE [LARGE SCALE GENOMIC DNA]</scope>
</reference>
<name>A0A7I8V984_9ANNE</name>
<accession>A0A7I8V984</accession>